<dbReference type="EMBL" id="CP152276">
    <property type="protein sequence ID" value="XAE42141.1"/>
    <property type="molecule type" value="Genomic_DNA"/>
</dbReference>
<dbReference type="PROSITE" id="PS50222">
    <property type="entry name" value="EF_HAND_2"/>
    <property type="match status" value="1"/>
</dbReference>
<protein>
    <submittedName>
        <fullName evidence="3">EF-hand domain-containing protein</fullName>
    </submittedName>
</protein>
<proteinExistence type="predicted"/>
<dbReference type="Proteomes" id="UP001449795">
    <property type="component" value="Chromosome"/>
</dbReference>
<name>A0ABZ3D302_9PROT</name>
<organism evidence="3 4">
    <name type="scientific">Nguyenibacter vanlangensis</name>
    <dbReference type="NCBI Taxonomy" id="1216886"/>
    <lineage>
        <taxon>Bacteria</taxon>
        <taxon>Pseudomonadati</taxon>
        <taxon>Pseudomonadota</taxon>
        <taxon>Alphaproteobacteria</taxon>
        <taxon>Acetobacterales</taxon>
        <taxon>Acetobacteraceae</taxon>
        <taxon>Nguyenibacter</taxon>
    </lineage>
</organism>
<accession>A0ABZ3D302</accession>
<gene>
    <name evidence="3" type="ORF">AAC691_18000</name>
</gene>
<evidence type="ECO:0000259" key="2">
    <source>
        <dbReference type="PROSITE" id="PS50222"/>
    </source>
</evidence>
<keyword evidence="4" id="KW-1185">Reference proteome</keyword>
<sequence>MTMFRTLSYLGGFVAICGVVMLAMNALAGAARAQSRDPQQDRRLASFRAADTNRDGRISRDEFEAFARARIAASGGMRAAMFGRMDPDQQKARLEERFFQMDDDHKGYLTPADWQPQS</sequence>
<dbReference type="Pfam" id="PF13202">
    <property type="entry name" value="EF-hand_5"/>
    <property type="match status" value="1"/>
</dbReference>
<dbReference type="SUPFAM" id="SSF47473">
    <property type="entry name" value="EF-hand"/>
    <property type="match status" value="1"/>
</dbReference>
<dbReference type="InterPro" id="IPR018247">
    <property type="entry name" value="EF_Hand_1_Ca_BS"/>
</dbReference>
<feature type="compositionally biased region" description="Basic and acidic residues" evidence="1">
    <location>
        <begin position="34"/>
        <end position="44"/>
    </location>
</feature>
<evidence type="ECO:0000256" key="1">
    <source>
        <dbReference type="SAM" id="MobiDB-lite"/>
    </source>
</evidence>
<reference evidence="3 4" key="1">
    <citation type="submission" date="2024-04" db="EMBL/GenBank/DDBJ databases">
        <title>Complete genome sequence of Nguyenibacter vanlangesis HBCM-1154, a strain capable of nitrogen fixation, IAA production, and phosphorus solubilization isolated from sugarcane soil.</title>
        <authorList>
            <person name="MY HANH P."/>
        </authorList>
    </citation>
    <scope>NUCLEOTIDE SEQUENCE [LARGE SCALE GENOMIC DNA]</scope>
    <source>
        <strain evidence="3 4">HBCM 1154</strain>
    </source>
</reference>
<feature type="domain" description="EF-hand" evidence="2">
    <location>
        <begin position="38"/>
        <end position="73"/>
    </location>
</feature>
<evidence type="ECO:0000313" key="4">
    <source>
        <dbReference type="Proteomes" id="UP001449795"/>
    </source>
</evidence>
<dbReference type="RefSeq" id="WP_342627940.1">
    <property type="nucleotide sequence ID" value="NZ_CP152276.1"/>
</dbReference>
<dbReference type="InterPro" id="IPR011992">
    <property type="entry name" value="EF-hand-dom_pair"/>
</dbReference>
<evidence type="ECO:0000313" key="3">
    <source>
        <dbReference type="EMBL" id="XAE42141.1"/>
    </source>
</evidence>
<dbReference type="PROSITE" id="PS00018">
    <property type="entry name" value="EF_HAND_1"/>
    <property type="match status" value="1"/>
</dbReference>
<dbReference type="Gene3D" id="1.10.238.10">
    <property type="entry name" value="EF-hand"/>
    <property type="match status" value="1"/>
</dbReference>
<feature type="region of interest" description="Disordered" evidence="1">
    <location>
        <begin position="31"/>
        <end position="51"/>
    </location>
</feature>
<dbReference type="InterPro" id="IPR002048">
    <property type="entry name" value="EF_hand_dom"/>
</dbReference>